<evidence type="ECO:0000313" key="3">
    <source>
        <dbReference type="Proteomes" id="UP001148838"/>
    </source>
</evidence>
<dbReference type="Proteomes" id="UP001148838">
    <property type="component" value="Unassembled WGS sequence"/>
</dbReference>
<comment type="caution">
    <text evidence="2">The sequence shown here is derived from an EMBL/GenBank/DDBJ whole genome shotgun (WGS) entry which is preliminary data.</text>
</comment>
<keyword evidence="3" id="KW-1185">Reference proteome</keyword>
<feature type="region of interest" description="Disordered" evidence="1">
    <location>
        <begin position="346"/>
        <end position="366"/>
    </location>
</feature>
<name>A0ABQ8TIW6_PERAM</name>
<accession>A0ABQ8TIW6</accession>
<reference evidence="2 3" key="1">
    <citation type="journal article" date="2022" name="Allergy">
        <title>Genome assembly and annotation of Periplaneta americana reveal a comprehensive cockroach allergen profile.</title>
        <authorList>
            <person name="Wang L."/>
            <person name="Xiong Q."/>
            <person name="Saelim N."/>
            <person name="Wang L."/>
            <person name="Nong W."/>
            <person name="Wan A.T."/>
            <person name="Shi M."/>
            <person name="Liu X."/>
            <person name="Cao Q."/>
            <person name="Hui J.H.L."/>
            <person name="Sookrung N."/>
            <person name="Leung T.F."/>
            <person name="Tungtrongchitr A."/>
            <person name="Tsui S.K.W."/>
        </authorList>
    </citation>
    <scope>NUCLEOTIDE SEQUENCE [LARGE SCALE GENOMIC DNA]</scope>
    <source>
        <strain evidence="2">PWHHKU_190912</strain>
    </source>
</reference>
<organism evidence="2 3">
    <name type="scientific">Periplaneta americana</name>
    <name type="common">American cockroach</name>
    <name type="synonym">Blatta americana</name>
    <dbReference type="NCBI Taxonomy" id="6978"/>
    <lineage>
        <taxon>Eukaryota</taxon>
        <taxon>Metazoa</taxon>
        <taxon>Ecdysozoa</taxon>
        <taxon>Arthropoda</taxon>
        <taxon>Hexapoda</taxon>
        <taxon>Insecta</taxon>
        <taxon>Pterygota</taxon>
        <taxon>Neoptera</taxon>
        <taxon>Polyneoptera</taxon>
        <taxon>Dictyoptera</taxon>
        <taxon>Blattodea</taxon>
        <taxon>Blattoidea</taxon>
        <taxon>Blattidae</taxon>
        <taxon>Blattinae</taxon>
        <taxon>Periplaneta</taxon>
    </lineage>
</organism>
<feature type="compositionally biased region" description="Polar residues" evidence="1">
    <location>
        <begin position="354"/>
        <end position="366"/>
    </location>
</feature>
<sequence length="415" mass="48270">MYDDLRLKLISIRPNIEQLCRLIHLINFAYENMLQIIELFRITFQHKVHFGTHICLNVHPLVPLNTKHLVPWNMFQDTRYYRFLFFFYFKIMSRMRKLIMRGYYLRQICAATDVAQTVARLLTLRLQSGVSSSSALADYLVQFSSEVFSNCKAMCRQTSVVEGDTKQCFRFSIFNPKTYDYLVVTVADNVRLAQASPLSYAKGCSVAKIAPKPLYCPIFTDIPSLCIVDCHIWKLSSFNHNITSQSESEKIVNSQLNITKIWKQEQKCGLHSKMSKYLQRKFPKSYKIRMQEERRVHSSNTQENRAFLVEVHNNPPMPSTVTVQSNHQLRMVVYTFPELADMVMSRKRKKNSPHVPTTVSKQKSPSPHNVLDFISAFETMGLFVPGALMEARVDIHSQLMITRLRLRTQSNQYEV</sequence>
<dbReference type="EMBL" id="JAJSOF020000009">
    <property type="protein sequence ID" value="KAJ4446559.1"/>
    <property type="molecule type" value="Genomic_DNA"/>
</dbReference>
<protein>
    <submittedName>
        <fullName evidence="2">Uncharacterized protein</fullName>
    </submittedName>
</protein>
<evidence type="ECO:0000313" key="2">
    <source>
        <dbReference type="EMBL" id="KAJ4446559.1"/>
    </source>
</evidence>
<evidence type="ECO:0000256" key="1">
    <source>
        <dbReference type="SAM" id="MobiDB-lite"/>
    </source>
</evidence>
<gene>
    <name evidence="2" type="ORF">ANN_13256</name>
</gene>
<proteinExistence type="predicted"/>